<protein>
    <submittedName>
        <fullName evidence="2">Uncharacterized protein</fullName>
    </submittedName>
</protein>
<reference evidence="2 3" key="1">
    <citation type="submission" date="2019-03" db="EMBL/GenBank/DDBJ databases">
        <title>Genomic Encyclopedia of Type Strains, Phase IV (KMG-IV): sequencing the most valuable type-strain genomes for metagenomic binning, comparative biology and taxonomic classification.</title>
        <authorList>
            <person name="Goeker M."/>
        </authorList>
    </citation>
    <scope>NUCLEOTIDE SEQUENCE [LARGE SCALE GENOMIC DNA]</scope>
    <source>
        <strain evidence="2 3">JA181</strain>
    </source>
</reference>
<sequence>MPVPAALAAQSGLSAALALAVFAVWRAPGWPFDRKAALLVAAAPLATPCLWHYDAAPTGLAALFLLRAGTLPVSDGLRGLLWLPAWIGPGLLIWTVALMPGPQPPAAWLLLPGMALTLAVVLWPRAACPHPPDFARPSAGCQR</sequence>
<keyword evidence="1" id="KW-0472">Membrane</keyword>
<name>A0A4R8G0J8_9RHOB</name>
<evidence type="ECO:0000313" key="3">
    <source>
        <dbReference type="Proteomes" id="UP000295484"/>
    </source>
</evidence>
<proteinExistence type="predicted"/>
<feature type="transmembrane region" description="Helical" evidence="1">
    <location>
        <begin position="105"/>
        <end position="123"/>
    </location>
</feature>
<dbReference type="EMBL" id="SOEB01000007">
    <property type="protein sequence ID" value="TDX30098.1"/>
    <property type="molecule type" value="Genomic_DNA"/>
</dbReference>
<keyword evidence="1" id="KW-1133">Transmembrane helix</keyword>
<gene>
    <name evidence="2" type="ORF">EV657_10767</name>
</gene>
<organism evidence="2 3">
    <name type="scientific">Rhodovulum visakhapatnamense</name>
    <dbReference type="NCBI Taxonomy" id="364297"/>
    <lineage>
        <taxon>Bacteria</taxon>
        <taxon>Pseudomonadati</taxon>
        <taxon>Pseudomonadota</taxon>
        <taxon>Alphaproteobacteria</taxon>
        <taxon>Rhodobacterales</taxon>
        <taxon>Paracoccaceae</taxon>
        <taxon>Rhodovulum</taxon>
    </lineage>
</organism>
<comment type="caution">
    <text evidence="2">The sequence shown here is derived from an EMBL/GenBank/DDBJ whole genome shotgun (WGS) entry which is preliminary data.</text>
</comment>
<evidence type="ECO:0000256" key="1">
    <source>
        <dbReference type="SAM" id="Phobius"/>
    </source>
</evidence>
<keyword evidence="1" id="KW-0812">Transmembrane</keyword>
<dbReference type="AlphaFoldDB" id="A0A4R8G0J8"/>
<feature type="transmembrane region" description="Helical" evidence="1">
    <location>
        <begin position="80"/>
        <end position="99"/>
    </location>
</feature>
<dbReference type="Proteomes" id="UP000295484">
    <property type="component" value="Unassembled WGS sequence"/>
</dbReference>
<feature type="transmembrane region" description="Helical" evidence="1">
    <location>
        <begin position="50"/>
        <end position="68"/>
    </location>
</feature>
<accession>A0A4R8G0J8</accession>
<evidence type="ECO:0000313" key="2">
    <source>
        <dbReference type="EMBL" id="TDX30098.1"/>
    </source>
</evidence>